<dbReference type="eggNOG" id="ENOG502SAGB">
    <property type="taxonomic scope" value="Eukaryota"/>
</dbReference>
<dbReference type="AlphaFoldDB" id="K3X5U8"/>
<feature type="domain" description="CBF1-interacting co-repressor CIR N-terminal" evidence="2">
    <location>
        <begin position="13"/>
        <end position="49"/>
    </location>
</feature>
<dbReference type="PANTHER" id="PTHR22093">
    <property type="entry name" value="LEUKOCYTE RECEPTOR CLUSTER LRC MEMBER 1"/>
    <property type="match status" value="1"/>
</dbReference>
<feature type="compositionally biased region" description="Basic residues" evidence="1">
    <location>
        <begin position="100"/>
        <end position="109"/>
    </location>
</feature>
<dbReference type="OMA" id="VWRRDNI"/>
<evidence type="ECO:0000259" key="2">
    <source>
        <dbReference type="SMART" id="SM01083"/>
    </source>
</evidence>
<reference evidence="4" key="2">
    <citation type="submission" date="2010-04" db="EMBL/GenBank/DDBJ databases">
        <authorList>
            <person name="Buell R."/>
            <person name="Hamilton J."/>
            <person name="Hostetler J."/>
        </authorList>
    </citation>
    <scope>NUCLEOTIDE SEQUENCE [LARGE SCALE GENOMIC DNA]</scope>
    <source>
        <strain evidence="4">DAOM:BR144</strain>
    </source>
</reference>
<evidence type="ECO:0000313" key="4">
    <source>
        <dbReference type="Proteomes" id="UP000019132"/>
    </source>
</evidence>
<evidence type="ECO:0000256" key="1">
    <source>
        <dbReference type="SAM" id="MobiDB-lite"/>
    </source>
</evidence>
<evidence type="ECO:0000313" key="3">
    <source>
        <dbReference type="EnsemblProtists" id="PYU1_T012597"/>
    </source>
</evidence>
<feature type="region of interest" description="Disordered" evidence="1">
    <location>
        <begin position="130"/>
        <end position="280"/>
    </location>
</feature>
<reference evidence="4" key="1">
    <citation type="journal article" date="2010" name="Genome Biol.">
        <title>Genome sequence of the necrotrophic plant pathogen Pythium ultimum reveals original pathogenicity mechanisms and effector repertoire.</title>
        <authorList>
            <person name="Levesque C.A."/>
            <person name="Brouwer H."/>
            <person name="Cano L."/>
            <person name="Hamilton J.P."/>
            <person name="Holt C."/>
            <person name="Huitema E."/>
            <person name="Raffaele S."/>
            <person name="Robideau G.P."/>
            <person name="Thines M."/>
            <person name="Win J."/>
            <person name="Zerillo M.M."/>
            <person name="Beakes G.W."/>
            <person name="Boore J.L."/>
            <person name="Busam D."/>
            <person name="Dumas B."/>
            <person name="Ferriera S."/>
            <person name="Fuerstenberg S.I."/>
            <person name="Gachon C.M."/>
            <person name="Gaulin E."/>
            <person name="Govers F."/>
            <person name="Grenville-Briggs L."/>
            <person name="Horner N."/>
            <person name="Hostetler J."/>
            <person name="Jiang R.H."/>
            <person name="Johnson J."/>
            <person name="Krajaejun T."/>
            <person name="Lin H."/>
            <person name="Meijer H.J."/>
            <person name="Moore B."/>
            <person name="Morris P."/>
            <person name="Phuntmart V."/>
            <person name="Puiu D."/>
            <person name="Shetty J."/>
            <person name="Stajich J.E."/>
            <person name="Tripathy S."/>
            <person name="Wawra S."/>
            <person name="van West P."/>
            <person name="Whitty B.R."/>
            <person name="Coutinho P.M."/>
            <person name="Henrissat B."/>
            <person name="Martin F."/>
            <person name="Thomas P.D."/>
            <person name="Tyler B.M."/>
            <person name="De Vries R.P."/>
            <person name="Kamoun S."/>
            <person name="Yandell M."/>
            <person name="Tisserat N."/>
            <person name="Buell C.R."/>
        </authorList>
    </citation>
    <scope>NUCLEOTIDE SEQUENCE</scope>
    <source>
        <strain evidence="4">DAOM:BR144</strain>
    </source>
</reference>
<dbReference type="InterPro" id="IPR039875">
    <property type="entry name" value="LENG1-like"/>
</dbReference>
<feature type="region of interest" description="Disordered" evidence="1">
    <location>
        <begin position="93"/>
        <end position="114"/>
    </location>
</feature>
<keyword evidence="4" id="KW-1185">Reference proteome</keyword>
<feature type="compositionally biased region" description="Basic and acidic residues" evidence="1">
    <location>
        <begin position="131"/>
        <end position="168"/>
    </location>
</feature>
<organism evidence="3 4">
    <name type="scientific">Globisporangium ultimum (strain ATCC 200006 / CBS 805.95 / DAOM BR144)</name>
    <name type="common">Pythium ultimum</name>
    <dbReference type="NCBI Taxonomy" id="431595"/>
    <lineage>
        <taxon>Eukaryota</taxon>
        <taxon>Sar</taxon>
        <taxon>Stramenopiles</taxon>
        <taxon>Oomycota</taxon>
        <taxon>Peronosporomycetes</taxon>
        <taxon>Pythiales</taxon>
        <taxon>Pythiaceae</taxon>
        <taxon>Globisporangium</taxon>
    </lineage>
</organism>
<dbReference type="Proteomes" id="UP000019132">
    <property type="component" value="Unassembled WGS sequence"/>
</dbReference>
<sequence>MGGGGLRILGHKRWHVWRHENIERVRRDEREHEEKQQTLCDQQRRIEQERRAQTLTQRVENVRNDETRESVSSQHINFFKQEEEQLAITAGKAKGDSTLHRHGKQRRHPQNGAAQDTLAAQGYLPWYAKAPTDEREDAKDEEWTSRRAPSDRKSQKRERALELEDPLQHMRPRRPSYGDMDEYAADAPSAKRSKDMEERTERVYKSEYSTKVSLRTIKTDELRVGKSNKKKTAKKRKSSSSSKHKKSSQKEDLMAQLRREREEREQRERRRAEHLMKGYT</sequence>
<feature type="compositionally biased region" description="Basic residues" evidence="1">
    <location>
        <begin position="226"/>
        <end position="247"/>
    </location>
</feature>
<accession>K3X5U8</accession>
<feature type="compositionally biased region" description="Basic and acidic residues" evidence="1">
    <location>
        <begin position="192"/>
        <end position="205"/>
    </location>
</feature>
<dbReference type="InterPro" id="IPR019339">
    <property type="entry name" value="CIR_N_dom"/>
</dbReference>
<dbReference type="PANTHER" id="PTHR22093:SF0">
    <property type="entry name" value="LEUKOCYTE RECEPTOR CLUSTER MEMBER 1"/>
    <property type="match status" value="1"/>
</dbReference>
<reference evidence="3" key="3">
    <citation type="submission" date="2015-02" db="UniProtKB">
        <authorList>
            <consortium name="EnsemblProtists"/>
        </authorList>
    </citation>
    <scope>IDENTIFICATION</scope>
    <source>
        <strain evidence="3">DAOM BR144</strain>
    </source>
</reference>
<protein>
    <recommendedName>
        <fullName evidence="2">CBF1-interacting co-repressor CIR N-terminal domain-containing protein</fullName>
    </recommendedName>
</protein>
<name>K3X5U8_GLOUD</name>
<dbReference type="InParanoid" id="K3X5U8"/>
<dbReference type="EnsemblProtists" id="PYU1_T012597">
    <property type="protein sequence ID" value="PYU1_T012597"/>
    <property type="gene ID" value="PYU1_G012571"/>
</dbReference>
<dbReference type="EMBL" id="GL376612">
    <property type="status" value="NOT_ANNOTATED_CDS"/>
    <property type="molecule type" value="Genomic_DNA"/>
</dbReference>
<proteinExistence type="predicted"/>
<feature type="compositionally biased region" description="Basic and acidic residues" evidence="1">
    <location>
        <begin position="248"/>
        <end position="280"/>
    </location>
</feature>
<dbReference type="HOGENOM" id="CLU_093658_0_0_1"/>
<dbReference type="SMART" id="SM01083">
    <property type="entry name" value="Cir_N"/>
    <property type="match status" value="1"/>
</dbReference>
<dbReference type="VEuPathDB" id="FungiDB:PYU1_G012571"/>